<dbReference type="PROSITE" id="PS50088">
    <property type="entry name" value="ANK_REPEAT"/>
    <property type="match status" value="1"/>
</dbReference>
<evidence type="ECO:0000256" key="2">
    <source>
        <dbReference type="ARBA" id="ARBA00023043"/>
    </source>
</evidence>
<dbReference type="Proteomes" id="UP000244989">
    <property type="component" value="Unassembled WGS sequence"/>
</dbReference>
<evidence type="ECO:0000256" key="3">
    <source>
        <dbReference type="PROSITE-ProRule" id="PRU00023"/>
    </source>
</evidence>
<dbReference type="KEGG" id="cyz:C3B44_08850"/>
<sequence length="135" mass="14962">MSDEHTEELPSDVQDLVHRLFKMAREGNTDLVDYVRQGVNVDLMNQDGNTFLMLAAYRGHADLVRGLIEVGADVDKRNKHNQAPLAGAIFKKYDDVVDVLIDAGADPTVGHPTAVETATMFGRDDLLERLNAEQK</sequence>
<gene>
    <name evidence="4" type="ORF">DF222_02420</name>
</gene>
<keyword evidence="2 3" id="KW-0040">ANK repeat</keyword>
<comment type="caution">
    <text evidence="4">The sequence shown here is derived from an EMBL/GenBank/DDBJ whole genome shotgun (WGS) entry which is preliminary data.</text>
</comment>
<dbReference type="Pfam" id="PF12796">
    <property type="entry name" value="Ank_2"/>
    <property type="match status" value="1"/>
</dbReference>
<dbReference type="InterPro" id="IPR002110">
    <property type="entry name" value="Ankyrin_rpt"/>
</dbReference>
<dbReference type="PROSITE" id="PS50297">
    <property type="entry name" value="ANK_REP_REGION"/>
    <property type="match status" value="1"/>
</dbReference>
<dbReference type="AlphaFoldDB" id="A0A2U1T9B1"/>
<dbReference type="PANTHER" id="PTHR24173:SF74">
    <property type="entry name" value="ANKYRIN REPEAT DOMAIN-CONTAINING PROTEIN 16"/>
    <property type="match status" value="1"/>
</dbReference>
<dbReference type="SMART" id="SM00248">
    <property type="entry name" value="ANK"/>
    <property type="match status" value="2"/>
</dbReference>
<feature type="repeat" description="ANK" evidence="3">
    <location>
        <begin position="47"/>
        <end position="79"/>
    </location>
</feature>
<dbReference type="Gene3D" id="1.25.40.20">
    <property type="entry name" value="Ankyrin repeat-containing domain"/>
    <property type="match status" value="1"/>
</dbReference>
<proteinExistence type="predicted"/>
<name>A0A2U1T9B1_9CORY</name>
<keyword evidence="1" id="KW-0677">Repeat</keyword>
<keyword evidence="5" id="KW-1185">Reference proteome</keyword>
<evidence type="ECO:0000313" key="5">
    <source>
        <dbReference type="Proteomes" id="UP000244989"/>
    </source>
</evidence>
<dbReference type="OrthoDB" id="306540at2"/>
<reference evidence="5" key="1">
    <citation type="submission" date="2018-04" db="EMBL/GenBank/DDBJ databases">
        <authorList>
            <person name="Liu S."/>
            <person name="Wang Z."/>
            <person name="Li J."/>
        </authorList>
    </citation>
    <scope>NUCLEOTIDE SEQUENCE [LARGE SCALE GENOMIC DNA]</scope>
    <source>
        <strain evidence="5">2189</strain>
    </source>
</reference>
<dbReference type="SUPFAM" id="SSF48403">
    <property type="entry name" value="Ankyrin repeat"/>
    <property type="match status" value="1"/>
</dbReference>
<dbReference type="InterPro" id="IPR036770">
    <property type="entry name" value="Ankyrin_rpt-contain_sf"/>
</dbReference>
<dbReference type="RefSeq" id="WP_108432629.1">
    <property type="nucleotide sequence ID" value="NZ_CP026947.1"/>
</dbReference>
<dbReference type="PANTHER" id="PTHR24173">
    <property type="entry name" value="ANKYRIN REPEAT CONTAINING"/>
    <property type="match status" value="1"/>
</dbReference>
<protein>
    <submittedName>
        <fullName evidence="4">Ankyrin repeat domain-containing protein</fullName>
    </submittedName>
</protein>
<evidence type="ECO:0000313" key="4">
    <source>
        <dbReference type="EMBL" id="PWC02525.1"/>
    </source>
</evidence>
<evidence type="ECO:0000256" key="1">
    <source>
        <dbReference type="ARBA" id="ARBA00022737"/>
    </source>
</evidence>
<accession>A0A2U1T9B1</accession>
<organism evidence="4 5">
    <name type="scientific">Corynebacterium yudongzhengii</name>
    <dbReference type="NCBI Taxonomy" id="2080740"/>
    <lineage>
        <taxon>Bacteria</taxon>
        <taxon>Bacillati</taxon>
        <taxon>Actinomycetota</taxon>
        <taxon>Actinomycetes</taxon>
        <taxon>Mycobacteriales</taxon>
        <taxon>Corynebacteriaceae</taxon>
        <taxon>Corynebacterium</taxon>
    </lineage>
</organism>
<dbReference type="EMBL" id="QEEZ01000003">
    <property type="protein sequence ID" value="PWC02525.1"/>
    <property type="molecule type" value="Genomic_DNA"/>
</dbReference>